<dbReference type="RefSeq" id="WP_386026012.1">
    <property type="nucleotide sequence ID" value="NZ_JBHUHX010000018.1"/>
</dbReference>
<comment type="caution">
    <text evidence="1">The sequence shown here is derived from an EMBL/GenBank/DDBJ whole genome shotgun (WGS) entry which is preliminary data.</text>
</comment>
<accession>A0ABW4Y8K7</accession>
<protein>
    <submittedName>
        <fullName evidence="1">Uncharacterized protein</fullName>
    </submittedName>
</protein>
<dbReference type="Proteomes" id="UP001597337">
    <property type="component" value="Unassembled WGS sequence"/>
</dbReference>
<organism evidence="1 2">
    <name type="scientific">Thiorhodococcus fuscus</name>
    <dbReference type="NCBI Taxonomy" id="527200"/>
    <lineage>
        <taxon>Bacteria</taxon>
        <taxon>Pseudomonadati</taxon>
        <taxon>Pseudomonadota</taxon>
        <taxon>Gammaproteobacteria</taxon>
        <taxon>Chromatiales</taxon>
        <taxon>Chromatiaceae</taxon>
        <taxon>Thiorhodococcus</taxon>
    </lineage>
</organism>
<keyword evidence="2" id="KW-1185">Reference proteome</keyword>
<dbReference type="EMBL" id="JBHUHX010000018">
    <property type="protein sequence ID" value="MFD2112055.1"/>
    <property type="molecule type" value="Genomic_DNA"/>
</dbReference>
<evidence type="ECO:0000313" key="1">
    <source>
        <dbReference type="EMBL" id="MFD2112055.1"/>
    </source>
</evidence>
<evidence type="ECO:0000313" key="2">
    <source>
        <dbReference type="Proteomes" id="UP001597337"/>
    </source>
</evidence>
<gene>
    <name evidence="1" type="ORF">ACFSJC_09410</name>
</gene>
<sequence>MTISVARYRNAPIGSPEFVEEGQRIGDLKDRDRRTIHIATVQTLRNRMTDAERRELDDLIDGVIDRQYPED</sequence>
<proteinExistence type="predicted"/>
<name>A0ABW4Y8K7_9GAMM</name>
<reference evidence="2" key="1">
    <citation type="journal article" date="2019" name="Int. J. Syst. Evol. Microbiol.">
        <title>The Global Catalogue of Microorganisms (GCM) 10K type strain sequencing project: providing services to taxonomists for standard genome sequencing and annotation.</title>
        <authorList>
            <consortium name="The Broad Institute Genomics Platform"/>
            <consortium name="The Broad Institute Genome Sequencing Center for Infectious Disease"/>
            <person name="Wu L."/>
            <person name="Ma J."/>
        </authorList>
    </citation>
    <scope>NUCLEOTIDE SEQUENCE [LARGE SCALE GENOMIC DNA]</scope>
    <source>
        <strain evidence="2">KACC 12597</strain>
    </source>
</reference>